<organism evidence="3 4">
    <name type="scientific">Candidatus Accumulibacter contiguus</name>
    <dbReference type="NCBI Taxonomy" id="2954381"/>
    <lineage>
        <taxon>Bacteria</taxon>
        <taxon>Pseudomonadati</taxon>
        <taxon>Pseudomonadota</taxon>
        <taxon>Betaproteobacteria</taxon>
        <taxon>Candidatus Accumulibacter</taxon>
    </lineage>
</organism>
<feature type="domain" description="GST N-terminal" evidence="1">
    <location>
        <begin position="1"/>
        <end position="78"/>
    </location>
</feature>
<dbReference type="InterPro" id="IPR036249">
    <property type="entry name" value="Thioredoxin-like_sf"/>
</dbReference>
<accession>A0ABX1TBW2</accession>
<evidence type="ECO:0000259" key="1">
    <source>
        <dbReference type="PROSITE" id="PS50404"/>
    </source>
</evidence>
<dbReference type="InterPro" id="IPR004045">
    <property type="entry name" value="Glutathione_S-Trfase_N"/>
</dbReference>
<reference evidence="3" key="1">
    <citation type="submission" date="2019-03" db="EMBL/GenBank/DDBJ databases">
        <title>Metabolic reconstructions from genomes of highly enriched 'Candidatus Accumulibacter' and 'Candidatus Competibacter' bioreactor populations.</title>
        <authorList>
            <person name="Annavajhala M.K."/>
            <person name="Welles L."/>
            <person name="Abbas B."/>
            <person name="Sorokin D."/>
            <person name="Park H."/>
            <person name="Van Loosdrecht M."/>
            <person name="Chandran K."/>
        </authorList>
    </citation>
    <scope>NUCLEOTIDE SEQUENCE</scope>
    <source>
        <strain evidence="3">SBR_L</strain>
    </source>
</reference>
<evidence type="ECO:0000259" key="2">
    <source>
        <dbReference type="PROSITE" id="PS50405"/>
    </source>
</evidence>
<dbReference type="SFLD" id="SFLDG00358">
    <property type="entry name" value="Main_(cytGST)"/>
    <property type="match status" value="1"/>
</dbReference>
<dbReference type="NCBIfam" id="NF007682">
    <property type="entry name" value="PRK10357.1"/>
    <property type="match status" value="1"/>
</dbReference>
<dbReference type="CDD" id="cd03205">
    <property type="entry name" value="GST_C_6"/>
    <property type="match status" value="1"/>
</dbReference>
<protein>
    <submittedName>
        <fullName evidence="3">Glutathione S-transferase</fullName>
    </submittedName>
</protein>
<dbReference type="RefSeq" id="WP_169071521.1">
    <property type="nucleotide sequence ID" value="NZ_JAZKUC010000001.1"/>
</dbReference>
<dbReference type="PANTHER" id="PTHR42673:SF4">
    <property type="entry name" value="MALEYLACETOACETATE ISOMERASE"/>
    <property type="match status" value="1"/>
</dbReference>
<keyword evidence="4" id="KW-1185">Reference proteome</keyword>
<dbReference type="PROSITE" id="PS50405">
    <property type="entry name" value="GST_CTER"/>
    <property type="match status" value="1"/>
</dbReference>
<name>A0ABX1TBW2_9PROT</name>
<dbReference type="InterPro" id="IPR040079">
    <property type="entry name" value="Glutathione_S-Trfase"/>
</dbReference>
<dbReference type="PANTHER" id="PTHR42673">
    <property type="entry name" value="MALEYLACETOACETATE ISOMERASE"/>
    <property type="match status" value="1"/>
</dbReference>
<gene>
    <name evidence="3" type="ORF">E4Q08_18980</name>
</gene>
<dbReference type="SUPFAM" id="SSF52833">
    <property type="entry name" value="Thioredoxin-like"/>
    <property type="match status" value="1"/>
</dbReference>
<dbReference type="InterPro" id="IPR036282">
    <property type="entry name" value="Glutathione-S-Trfase_C_sf"/>
</dbReference>
<evidence type="ECO:0000313" key="3">
    <source>
        <dbReference type="EMBL" id="NMQ07174.1"/>
    </source>
</evidence>
<dbReference type="EMBL" id="SPMX01000066">
    <property type="protein sequence ID" value="NMQ07174.1"/>
    <property type="molecule type" value="Genomic_DNA"/>
</dbReference>
<dbReference type="SFLD" id="SFLDS00019">
    <property type="entry name" value="Glutathione_Transferase_(cytos"/>
    <property type="match status" value="1"/>
</dbReference>
<sequence length="203" mass="23108">MKLIGSLTSPYVRKARVVLAEKKIDYDFELDSPWTPNNQVNNVNPLGKIPVLVLDDNTVLFDSRVIVEYLDNVAPNNKLMPGQNRERTEVKRWEALADGVCDAAALVFLEKKRPGEQQSGDWIARQEDKIVRSLAFMSGELADNTWCMGTHFSLADVAIGCALGYLVFRFPEIDWQEKHPNLARLYDKLMRRRAFLDTIPQIG</sequence>
<feature type="domain" description="GST C-terminal" evidence="2">
    <location>
        <begin position="83"/>
        <end position="203"/>
    </location>
</feature>
<dbReference type="Pfam" id="PF13410">
    <property type="entry name" value="GST_C_2"/>
    <property type="match status" value="1"/>
</dbReference>
<dbReference type="InterPro" id="IPR010987">
    <property type="entry name" value="Glutathione-S-Trfase_C-like"/>
</dbReference>
<evidence type="ECO:0000313" key="4">
    <source>
        <dbReference type="Proteomes" id="UP000886469"/>
    </source>
</evidence>
<dbReference type="Pfam" id="PF13409">
    <property type="entry name" value="GST_N_2"/>
    <property type="match status" value="1"/>
</dbReference>
<dbReference type="PROSITE" id="PS50404">
    <property type="entry name" value="GST_NTER"/>
    <property type="match status" value="1"/>
</dbReference>
<dbReference type="SUPFAM" id="SSF47616">
    <property type="entry name" value="GST C-terminal domain-like"/>
    <property type="match status" value="1"/>
</dbReference>
<dbReference type="Gene3D" id="1.20.1050.10">
    <property type="match status" value="1"/>
</dbReference>
<dbReference type="Gene3D" id="3.40.30.10">
    <property type="entry name" value="Glutaredoxin"/>
    <property type="match status" value="1"/>
</dbReference>
<comment type="caution">
    <text evidence="3">The sequence shown here is derived from an EMBL/GenBank/DDBJ whole genome shotgun (WGS) entry which is preliminary data.</text>
</comment>
<proteinExistence type="predicted"/>
<dbReference type="Proteomes" id="UP000886469">
    <property type="component" value="Unassembled WGS sequence"/>
</dbReference>